<dbReference type="Proteomes" id="UP001152523">
    <property type="component" value="Unassembled WGS sequence"/>
</dbReference>
<evidence type="ECO:0000313" key="2">
    <source>
        <dbReference type="Proteomes" id="UP001152523"/>
    </source>
</evidence>
<protein>
    <submittedName>
        <fullName evidence="1">Uncharacterized protein</fullName>
    </submittedName>
</protein>
<dbReference type="AlphaFoldDB" id="A0AAV0F0A5"/>
<evidence type="ECO:0000313" key="1">
    <source>
        <dbReference type="EMBL" id="CAH9128953.1"/>
    </source>
</evidence>
<comment type="caution">
    <text evidence="1">The sequence shown here is derived from an EMBL/GenBank/DDBJ whole genome shotgun (WGS) entry which is preliminary data.</text>
</comment>
<sequence>MKGHRSGPTLAGSTSRRHLNSRRLSVVFVNGLCLGKRIRKRQRKELTPDIVGVVAEGSCVLDGGGMDYLTHRPVPSSSPLLTGCLQQWRIEGKETEKRKAKRIEKQKRKSKIKIKSHVDIVHRETGKLQVLKLI</sequence>
<accession>A0AAV0F0A5</accession>
<organism evidence="1 2">
    <name type="scientific">Cuscuta epithymum</name>
    <dbReference type="NCBI Taxonomy" id="186058"/>
    <lineage>
        <taxon>Eukaryota</taxon>
        <taxon>Viridiplantae</taxon>
        <taxon>Streptophyta</taxon>
        <taxon>Embryophyta</taxon>
        <taxon>Tracheophyta</taxon>
        <taxon>Spermatophyta</taxon>
        <taxon>Magnoliopsida</taxon>
        <taxon>eudicotyledons</taxon>
        <taxon>Gunneridae</taxon>
        <taxon>Pentapetalae</taxon>
        <taxon>asterids</taxon>
        <taxon>lamiids</taxon>
        <taxon>Solanales</taxon>
        <taxon>Convolvulaceae</taxon>
        <taxon>Cuscuteae</taxon>
        <taxon>Cuscuta</taxon>
        <taxon>Cuscuta subgen. Cuscuta</taxon>
    </lineage>
</organism>
<proteinExistence type="predicted"/>
<keyword evidence="2" id="KW-1185">Reference proteome</keyword>
<name>A0AAV0F0A5_9ASTE</name>
<gene>
    <name evidence="1" type="ORF">CEPIT_LOCUS29466</name>
</gene>
<dbReference type="EMBL" id="CAMAPF010000954">
    <property type="protein sequence ID" value="CAH9128953.1"/>
    <property type="molecule type" value="Genomic_DNA"/>
</dbReference>
<reference evidence="1" key="1">
    <citation type="submission" date="2022-07" db="EMBL/GenBank/DDBJ databases">
        <authorList>
            <person name="Macas J."/>
            <person name="Novak P."/>
            <person name="Neumann P."/>
        </authorList>
    </citation>
    <scope>NUCLEOTIDE SEQUENCE</scope>
</reference>